<evidence type="ECO:0000256" key="1">
    <source>
        <dbReference type="SAM" id="MobiDB-lite"/>
    </source>
</evidence>
<reference evidence="2" key="1">
    <citation type="submission" date="2022-12" db="EMBL/GenBank/DDBJ databases">
        <title>Draft genome assemblies for two species of Escallonia (Escalloniales).</title>
        <authorList>
            <person name="Chanderbali A."/>
            <person name="Dervinis C."/>
            <person name="Anghel I."/>
            <person name="Soltis D."/>
            <person name="Soltis P."/>
            <person name="Zapata F."/>
        </authorList>
    </citation>
    <scope>NUCLEOTIDE SEQUENCE</scope>
    <source>
        <strain evidence="2">UCBG92.1500</strain>
        <tissue evidence="2">Leaf</tissue>
    </source>
</reference>
<accession>A0AA88RFJ1</accession>
<evidence type="ECO:0000313" key="3">
    <source>
        <dbReference type="Proteomes" id="UP001187471"/>
    </source>
</evidence>
<organism evidence="2 3">
    <name type="scientific">Escallonia rubra</name>
    <dbReference type="NCBI Taxonomy" id="112253"/>
    <lineage>
        <taxon>Eukaryota</taxon>
        <taxon>Viridiplantae</taxon>
        <taxon>Streptophyta</taxon>
        <taxon>Embryophyta</taxon>
        <taxon>Tracheophyta</taxon>
        <taxon>Spermatophyta</taxon>
        <taxon>Magnoliopsida</taxon>
        <taxon>eudicotyledons</taxon>
        <taxon>Gunneridae</taxon>
        <taxon>Pentapetalae</taxon>
        <taxon>asterids</taxon>
        <taxon>campanulids</taxon>
        <taxon>Escalloniales</taxon>
        <taxon>Escalloniaceae</taxon>
        <taxon>Escallonia</taxon>
    </lineage>
</organism>
<gene>
    <name evidence="2" type="ORF">RJ640_026105</name>
</gene>
<protein>
    <submittedName>
        <fullName evidence="2">Uncharacterized protein</fullName>
    </submittedName>
</protein>
<dbReference type="Proteomes" id="UP001187471">
    <property type="component" value="Unassembled WGS sequence"/>
</dbReference>
<evidence type="ECO:0000313" key="2">
    <source>
        <dbReference type="EMBL" id="KAK2988608.1"/>
    </source>
</evidence>
<sequence length="106" mass="11489">MTVYGGDKKAPGFLPGPVSVSRTRSGYPWLNNDIVGRFIECIELAKNVTQGTFDDELSQQTDGPLPSWDDASGVGDAFDDGNAYSDVEDSSTLVSQPRQFYITFTG</sequence>
<dbReference type="EMBL" id="JAVXUO010000846">
    <property type="protein sequence ID" value="KAK2988608.1"/>
    <property type="molecule type" value="Genomic_DNA"/>
</dbReference>
<proteinExistence type="predicted"/>
<dbReference type="AlphaFoldDB" id="A0AA88RFJ1"/>
<feature type="compositionally biased region" description="Basic and acidic residues" evidence="1">
    <location>
        <begin position="1"/>
        <end position="10"/>
    </location>
</feature>
<comment type="caution">
    <text evidence="2">The sequence shown here is derived from an EMBL/GenBank/DDBJ whole genome shotgun (WGS) entry which is preliminary data.</text>
</comment>
<keyword evidence="3" id="KW-1185">Reference proteome</keyword>
<feature type="region of interest" description="Disordered" evidence="1">
    <location>
        <begin position="1"/>
        <end position="22"/>
    </location>
</feature>
<name>A0AA88RFJ1_9ASTE</name>